<evidence type="ECO:0000313" key="2">
    <source>
        <dbReference type="EMBL" id="HJG30523.1"/>
    </source>
</evidence>
<feature type="domain" description="Transglutaminase-like" evidence="1">
    <location>
        <begin position="335"/>
        <end position="396"/>
    </location>
</feature>
<dbReference type="AlphaFoldDB" id="A0A921LST0"/>
<gene>
    <name evidence="2" type="ORF">K8U80_03900</name>
</gene>
<dbReference type="EMBL" id="DYVF01000028">
    <property type="protein sequence ID" value="HJG30523.1"/>
    <property type="molecule type" value="Genomic_DNA"/>
</dbReference>
<comment type="caution">
    <text evidence="2">The sequence shown here is derived from an EMBL/GenBank/DDBJ whole genome shotgun (WGS) entry which is preliminary data.</text>
</comment>
<organism evidence="2 3">
    <name type="scientific">Collinsella ihumii</name>
    <dbReference type="NCBI Taxonomy" id="1720204"/>
    <lineage>
        <taxon>Bacteria</taxon>
        <taxon>Bacillati</taxon>
        <taxon>Actinomycetota</taxon>
        <taxon>Coriobacteriia</taxon>
        <taxon>Coriobacteriales</taxon>
        <taxon>Coriobacteriaceae</taxon>
        <taxon>Collinsella</taxon>
    </lineage>
</organism>
<evidence type="ECO:0000259" key="1">
    <source>
        <dbReference type="SMART" id="SM00460"/>
    </source>
</evidence>
<dbReference type="PANTHER" id="PTHR38339">
    <property type="entry name" value="TRANSGLUTAMINASE DOMAIN PROTEIN"/>
    <property type="match status" value="1"/>
</dbReference>
<dbReference type="Gene3D" id="3.10.620.30">
    <property type="match status" value="1"/>
</dbReference>
<name>A0A921LST0_9ACTN</name>
<dbReference type="SUPFAM" id="SSF54001">
    <property type="entry name" value="Cysteine proteinases"/>
    <property type="match status" value="1"/>
</dbReference>
<dbReference type="PANTHER" id="PTHR38339:SF1">
    <property type="entry name" value="TRANSGLUTAMINASE-LIKE DOMAIN-CONTAINING PROTEIN"/>
    <property type="match status" value="1"/>
</dbReference>
<protein>
    <submittedName>
        <fullName evidence="2">Transglutaminase-like domain-containing protein</fullName>
    </submittedName>
</protein>
<dbReference type="SMART" id="SM00460">
    <property type="entry name" value="TGc"/>
    <property type="match status" value="1"/>
</dbReference>
<sequence>MAVQTVWPEEGKLVASGPVGCTDEVSNADYPYLVIGLPPEVERLKAAGHLTQAIEACDALLSQGPTPEMAACLRVERHRMGRLAQQFCVTRAAALEAIRREWPEFDEGQLDGLIARRRIDWRYIDGEQRFLENFIDSLRVYPKEVLGLKPADPVDTAARSAMLEDMHEHGGAERVITLKATISVPGAQPGEMLRAWLPVPTACPQQSDIEVTEWTPGVLVAKEGASSRTAFWGSREHHDFEATYTYRIRAPYVDTLEPAPEKHVVSDDTVTDADLCELAPHIVFTPYLVTLTQRVVAGIERPIDRARAVYDYITKNVDYRYQPSYAQLDCIADTCAKSLRGDCGVMALTFITMCRIAGIPARWQSGLYVAPDHVGPHDWAMFYTEEYGWLWADCSFGSSARREGDEARRLHYFGNLDPWRMVANTQFQAELEPACDGVRWDPFDNQMGEASVDGRGCDENEMRRGIELIEMREA</sequence>
<dbReference type="Pfam" id="PF01841">
    <property type="entry name" value="Transglut_core"/>
    <property type="match status" value="1"/>
</dbReference>
<accession>A0A921LST0</accession>
<reference evidence="2" key="2">
    <citation type="submission" date="2021-09" db="EMBL/GenBank/DDBJ databases">
        <authorList>
            <person name="Gilroy R."/>
        </authorList>
    </citation>
    <scope>NUCLEOTIDE SEQUENCE</scope>
    <source>
        <strain evidence="2">ChiGjej2B2-7701</strain>
    </source>
</reference>
<reference evidence="2" key="1">
    <citation type="journal article" date="2021" name="PeerJ">
        <title>Extensive microbial diversity within the chicken gut microbiome revealed by metagenomics and culture.</title>
        <authorList>
            <person name="Gilroy R."/>
            <person name="Ravi A."/>
            <person name="Getino M."/>
            <person name="Pursley I."/>
            <person name="Horton D.L."/>
            <person name="Alikhan N.F."/>
            <person name="Baker D."/>
            <person name="Gharbi K."/>
            <person name="Hall N."/>
            <person name="Watson M."/>
            <person name="Adriaenssens E.M."/>
            <person name="Foster-Nyarko E."/>
            <person name="Jarju S."/>
            <person name="Secka A."/>
            <person name="Antonio M."/>
            <person name="Oren A."/>
            <person name="Chaudhuri R.R."/>
            <person name="La Ragione R."/>
            <person name="Hildebrand F."/>
            <person name="Pallen M.J."/>
        </authorList>
    </citation>
    <scope>NUCLEOTIDE SEQUENCE</scope>
    <source>
        <strain evidence="2">ChiGjej2B2-7701</strain>
    </source>
</reference>
<dbReference type="Proteomes" id="UP000746751">
    <property type="component" value="Unassembled WGS sequence"/>
</dbReference>
<evidence type="ECO:0000313" key="3">
    <source>
        <dbReference type="Proteomes" id="UP000746751"/>
    </source>
</evidence>
<proteinExistence type="predicted"/>
<dbReference type="InterPro" id="IPR038765">
    <property type="entry name" value="Papain-like_cys_pep_sf"/>
</dbReference>
<dbReference type="InterPro" id="IPR002931">
    <property type="entry name" value="Transglutaminase-like"/>
</dbReference>